<keyword evidence="4" id="KW-0238">DNA-binding</keyword>
<dbReference type="InterPro" id="IPR036388">
    <property type="entry name" value="WH-like_DNA-bd_sf"/>
</dbReference>
<protein>
    <submittedName>
        <fullName evidence="7">LysR family transcriptional regulator</fullName>
    </submittedName>
</protein>
<evidence type="ECO:0000259" key="6">
    <source>
        <dbReference type="PROSITE" id="PS50931"/>
    </source>
</evidence>
<evidence type="ECO:0000256" key="1">
    <source>
        <dbReference type="ARBA" id="ARBA00003502"/>
    </source>
</evidence>
<accession>A0ABS5GAR5</accession>
<comment type="caution">
    <text evidence="7">The sequence shown here is derived from an EMBL/GenBank/DDBJ whole genome shotgun (WGS) entry which is preliminary data.</text>
</comment>
<dbReference type="Gene3D" id="1.10.10.10">
    <property type="entry name" value="Winged helix-like DNA-binding domain superfamily/Winged helix DNA-binding domain"/>
    <property type="match status" value="1"/>
</dbReference>
<feature type="domain" description="HTH lysR-type" evidence="6">
    <location>
        <begin position="1"/>
        <end position="58"/>
    </location>
</feature>
<organism evidence="7 8">
    <name type="scientific">Bradyrhizobium denitrificans</name>
    <dbReference type="NCBI Taxonomy" id="2734912"/>
    <lineage>
        <taxon>Bacteria</taxon>
        <taxon>Pseudomonadati</taxon>
        <taxon>Pseudomonadota</taxon>
        <taxon>Alphaproteobacteria</taxon>
        <taxon>Hyphomicrobiales</taxon>
        <taxon>Nitrobacteraceae</taxon>
        <taxon>Bradyrhizobium</taxon>
    </lineage>
</organism>
<dbReference type="InterPro" id="IPR005119">
    <property type="entry name" value="LysR_subst-bd"/>
</dbReference>
<dbReference type="PANTHER" id="PTHR30346:SF0">
    <property type="entry name" value="HCA OPERON TRANSCRIPTIONAL ACTIVATOR HCAR"/>
    <property type="match status" value="1"/>
</dbReference>
<evidence type="ECO:0000256" key="2">
    <source>
        <dbReference type="ARBA" id="ARBA00009437"/>
    </source>
</evidence>
<comment type="similarity">
    <text evidence="2">Belongs to the LysR transcriptional regulatory family.</text>
</comment>
<dbReference type="SUPFAM" id="SSF46785">
    <property type="entry name" value="Winged helix' DNA-binding domain"/>
    <property type="match status" value="1"/>
</dbReference>
<dbReference type="Gene3D" id="3.40.190.10">
    <property type="entry name" value="Periplasmic binding protein-like II"/>
    <property type="match status" value="2"/>
</dbReference>
<comment type="function">
    <text evidence="1">NodD regulates the expression of the nodABCFE genes which encode other nodulation proteins. NodD is also a negative regulator of its own expression. Binds flavonoids as inducers.</text>
</comment>
<dbReference type="PROSITE" id="PS50931">
    <property type="entry name" value="HTH_LYSR"/>
    <property type="match status" value="1"/>
</dbReference>
<evidence type="ECO:0000256" key="3">
    <source>
        <dbReference type="ARBA" id="ARBA00023015"/>
    </source>
</evidence>
<dbReference type="SUPFAM" id="SSF53850">
    <property type="entry name" value="Periplasmic binding protein-like II"/>
    <property type="match status" value="1"/>
</dbReference>
<evidence type="ECO:0000256" key="5">
    <source>
        <dbReference type="ARBA" id="ARBA00023163"/>
    </source>
</evidence>
<keyword evidence="5" id="KW-0804">Transcription</keyword>
<dbReference type="Pfam" id="PF03466">
    <property type="entry name" value="LysR_substrate"/>
    <property type="match status" value="1"/>
</dbReference>
<dbReference type="CDD" id="cd08414">
    <property type="entry name" value="PBP2_LTTR_aromatics_like"/>
    <property type="match status" value="1"/>
</dbReference>
<evidence type="ECO:0000313" key="7">
    <source>
        <dbReference type="EMBL" id="MBR1138374.1"/>
    </source>
</evidence>
<proteinExistence type="inferred from homology"/>
<keyword evidence="3" id="KW-0805">Transcription regulation</keyword>
<evidence type="ECO:0000256" key="4">
    <source>
        <dbReference type="ARBA" id="ARBA00023125"/>
    </source>
</evidence>
<dbReference type="InterPro" id="IPR036390">
    <property type="entry name" value="WH_DNA-bd_sf"/>
</dbReference>
<dbReference type="Pfam" id="PF00126">
    <property type="entry name" value="HTH_1"/>
    <property type="match status" value="1"/>
</dbReference>
<dbReference type="Proteomes" id="UP001314635">
    <property type="component" value="Unassembled WGS sequence"/>
</dbReference>
<sequence>MDLRHLRYIIASARNGSFSAAAQELNVRQPIVSKRVKEVEDEFGVCLFDRSKSGASLTAAGEAFVVIAQRIIEDTERLGEQTKASGAGRVGRIVVGFYMSLSTGSLRAALHNFRKCYREIDIEPFEAPYTELAAGLHAGRIDVAILLGDPGRCDIFNSLAMRSELLVVALPKDHPLADRPFVYWPELKGERFLVSHHDPGPDIRIILERYLAAPSDHPEILMRSLSRESILSEVGSGEGISLQCETAAGLTDLGIVFKPVHDGNGLTRLGYMACWKPTNTNPVVKTFIDFIDSSTDSFESH</sequence>
<evidence type="ECO:0000313" key="8">
    <source>
        <dbReference type="Proteomes" id="UP001314635"/>
    </source>
</evidence>
<dbReference type="RefSeq" id="WP_211400697.1">
    <property type="nucleotide sequence ID" value="NZ_JAFCLK010000020.1"/>
</dbReference>
<reference evidence="8" key="1">
    <citation type="journal article" date="2021" name="ISME J.">
        <title>Evolutionary origin and ecological implication of a unique nif island in free-living Bradyrhizobium lineages.</title>
        <authorList>
            <person name="Tao J."/>
        </authorList>
    </citation>
    <scope>NUCLEOTIDE SEQUENCE [LARGE SCALE GENOMIC DNA]</scope>
    <source>
        <strain evidence="8">SZCCT0094</strain>
    </source>
</reference>
<name>A0ABS5GAR5_9BRAD</name>
<gene>
    <name evidence="7" type="ORF">JQ619_21625</name>
</gene>
<dbReference type="InterPro" id="IPR000847">
    <property type="entry name" value="LysR_HTH_N"/>
</dbReference>
<dbReference type="PRINTS" id="PR00039">
    <property type="entry name" value="HTHLYSR"/>
</dbReference>
<dbReference type="PANTHER" id="PTHR30346">
    <property type="entry name" value="TRANSCRIPTIONAL DUAL REGULATOR HCAR-RELATED"/>
    <property type="match status" value="1"/>
</dbReference>
<keyword evidence="8" id="KW-1185">Reference proteome</keyword>
<dbReference type="EMBL" id="JAFCLK010000020">
    <property type="protein sequence ID" value="MBR1138374.1"/>
    <property type="molecule type" value="Genomic_DNA"/>
</dbReference>